<evidence type="ECO:0000313" key="2">
    <source>
        <dbReference type="EMBL" id="APE38653.1"/>
    </source>
</evidence>
<dbReference type="OrthoDB" id="9784149at2"/>
<sequence length="288" mass="30320">MAMAAVAVTACSTSTESAVPETATTLAATPSFADLESEYGVRLGLSVVDTGTNTAVDHRADERFPIASMFKGIACGALLQAHPLDTGYFDKVIHYTADDLVEYSPETEQHVETGMTVAELCHAAITVSDNTAGNLLLRELGGPEGFTAFVRTLGDTVTRLDRWETELNTAIPGDERDTTTAAAIAADYRALVLGTALPAPERAQLADWLRANTTGGERIQAGVPADWTVGDKTGTPAYGTALDVAIAWPPGREPIVLAVLSTKSERDTDPSNESIAEATRLAVDALGR</sequence>
<dbReference type="GO" id="GO:0030655">
    <property type="term" value="P:beta-lactam antibiotic catabolic process"/>
    <property type="evidence" value="ECO:0007669"/>
    <property type="project" value="InterPro"/>
</dbReference>
<dbReference type="Proteomes" id="UP000183810">
    <property type="component" value="Chromosome"/>
</dbReference>
<dbReference type="RefSeq" id="WP_071931818.1">
    <property type="nucleotide sequence ID" value="NZ_CP018082.1"/>
</dbReference>
<evidence type="ECO:0000259" key="1">
    <source>
        <dbReference type="Pfam" id="PF13354"/>
    </source>
</evidence>
<dbReference type="Gene3D" id="3.40.710.10">
    <property type="entry name" value="DD-peptidase/beta-lactamase superfamily"/>
    <property type="match status" value="1"/>
</dbReference>
<feature type="domain" description="Beta-lactamase class A catalytic" evidence="1">
    <location>
        <begin position="44"/>
        <end position="260"/>
    </location>
</feature>
<dbReference type="InterPro" id="IPR012338">
    <property type="entry name" value="Beta-lactam/transpept-like"/>
</dbReference>
<dbReference type="Pfam" id="PF13354">
    <property type="entry name" value="Beta-lactamase2"/>
    <property type="match status" value="1"/>
</dbReference>
<protein>
    <submittedName>
        <fullName evidence="2">Class A beta-lactamase</fullName>
    </submittedName>
</protein>
<organism evidence="2 3">
    <name type="scientific">Nocardia mangyaensis</name>
    <dbReference type="NCBI Taxonomy" id="2213200"/>
    <lineage>
        <taxon>Bacteria</taxon>
        <taxon>Bacillati</taxon>
        <taxon>Actinomycetota</taxon>
        <taxon>Actinomycetes</taxon>
        <taxon>Mycobacteriales</taxon>
        <taxon>Nocardiaceae</taxon>
        <taxon>Nocardia</taxon>
    </lineage>
</organism>
<dbReference type="GO" id="GO:0008800">
    <property type="term" value="F:beta-lactamase activity"/>
    <property type="evidence" value="ECO:0007669"/>
    <property type="project" value="InterPro"/>
</dbReference>
<dbReference type="EMBL" id="CP018082">
    <property type="protein sequence ID" value="APE38653.1"/>
    <property type="molecule type" value="Genomic_DNA"/>
</dbReference>
<proteinExistence type="predicted"/>
<name>A0A1J0W304_9NOCA</name>
<dbReference type="InterPro" id="IPR045155">
    <property type="entry name" value="Beta-lactam_cat"/>
</dbReference>
<evidence type="ECO:0000313" key="3">
    <source>
        <dbReference type="Proteomes" id="UP000183810"/>
    </source>
</evidence>
<dbReference type="PANTHER" id="PTHR35333:SF3">
    <property type="entry name" value="BETA-LACTAMASE-TYPE TRANSPEPTIDASE FOLD CONTAINING PROTEIN"/>
    <property type="match status" value="1"/>
</dbReference>
<accession>A0A1J0W304</accession>
<dbReference type="AlphaFoldDB" id="A0A1J0W304"/>
<keyword evidence="3" id="KW-1185">Reference proteome</keyword>
<gene>
    <name evidence="2" type="ORF">BOX37_23320</name>
</gene>
<dbReference type="PANTHER" id="PTHR35333">
    <property type="entry name" value="BETA-LACTAMASE"/>
    <property type="match status" value="1"/>
</dbReference>
<dbReference type="PRINTS" id="PR00118">
    <property type="entry name" value="BLACTAMASEA"/>
</dbReference>
<reference evidence="2" key="1">
    <citation type="submission" date="2016-11" db="EMBL/GenBank/DDBJ databases">
        <authorList>
            <person name="Jaros S."/>
            <person name="Januszkiewicz K."/>
            <person name="Wedrychowicz H."/>
        </authorList>
    </citation>
    <scope>NUCLEOTIDE SEQUENCE [LARGE SCALE GENOMIC DNA]</scope>
    <source>
        <strain evidence="2">Y48</strain>
    </source>
</reference>
<dbReference type="GO" id="GO:0046677">
    <property type="term" value="P:response to antibiotic"/>
    <property type="evidence" value="ECO:0007669"/>
    <property type="project" value="InterPro"/>
</dbReference>
<dbReference type="SUPFAM" id="SSF56601">
    <property type="entry name" value="beta-lactamase/transpeptidase-like"/>
    <property type="match status" value="1"/>
</dbReference>
<dbReference type="InterPro" id="IPR000871">
    <property type="entry name" value="Beta-lactam_class-A"/>
</dbReference>
<dbReference type="KEGG" id="nsl:BOX37_23320"/>
<dbReference type="NCBIfam" id="NF033103">
    <property type="entry name" value="bla_class_A"/>
    <property type="match status" value="1"/>
</dbReference>